<evidence type="ECO:0000256" key="5">
    <source>
        <dbReference type="ARBA" id="ARBA00022970"/>
    </source>
</evidence>
<comment type="similarity">
    <text evidence="8">Belongs to the binding-protein-dependent transport system permease family. LivHM subfamily.</text>
</comment>
<sequence>MPVFQSVKGRCIRAMELGNQLLQYLLSGMSTGAIYALIGIGFSIIYNATGIINFAQGEFVMLGGMLTLFLVSALKLPLWAAVPLAVLLATLCGLLFERLAIRPLRNASPISLVIITIGGAILIRGLAMLIWGKDTHALPPFSGEEPILLGGATLLPQHLWIFGITLVLIALNKWFFNHTISGRAMRACSYNPRAAGLVGIDVRRMVLLSFMISAAMGSLAGIIVAPLTMTAYDVGIMLGLKGFCAAIIGGMSSGLSTVIGGLILGVLESMGAGLISSGYKDAIAFIILLLILFLRPQGLFGKPESERV</sequence>
<comment type="subcellular location">
    <subcellularLocation>
        <location evidence="1">Cell membrane</location>
        <topology evidence="1">Multi-pass membrane protein</topology>
    </subcellularLocation>
</comment>
<feature type="transmembrane region" description="Helical" evidence="9">
    <location>
        <begin position="245"/>
        <end position="267"/>
    </location>
</feature>
<dbReference type="InterPro" id="IPR001851">
    <property type="entry name" value="ABC_transp_permease"/>
</dbReference>
<evidence type="ECO:0000256" key="2">
    <source>
        <dbReference type="ARBA" id="ARBA00022448"/>
    </source>
</evidence>
<organism evidence="10 11">
    <name type="scientific">Trichlorobacter ammonificans</name>
    <dbReference type="NCBI Taxonomy" id="2916410"/>
    <lineage>
        <taxon>Bacteria</taxon>
        <taxon>Pseudomonadati</taxon>
        <taxon>Thermodesulfobacteriota</taxon>
        <taxon>Desulfuromonadia</taxon>
        <taxon>Geobacterales</taxon>
        <taxon>Geobacteraceae</taxon>
        <taxon>Trichlorobacter</taxon>
    </lineage>
</organism>
<evidence type="ECO:0000313" key="10">
    <source>
        <dbReference type="EMBL" id="CAH2031632.1"/>
    </source>
</evidence>
<dbReference type="InterPro" id="IPR052157">
    <property type="entry name" value="BCAA_transport_permease"/>
</dbReference>
<keyword evidence="11" id="KW-1185">Reference proteome</keyword>
<feature type="transmembrane region" description="Helical" evidence="9">
    <location>
        <begin position="158"/>
        <end position="176"/>
    </location>
</feature>
<reference evidence="10 11" key="1">
    <citation type="submission" date="2022-03" db="EMBL/GenBank/DDBJ databases">
        <authorList>
            <person name="Koch H."/>
        </authorList>
    </citation>
    <scope>NUCLEOTIDE SEQUENCE [LARGE SCALE GENOMIC DNA]</scope>
    <source>
        <strain evidence="10 11">G1</strain>
    </source>
</reference>
<name>A0ABM9D8T0_9BACT</name>
<evidence type="ECO:0000256" key="7">
    <source>
        <dbReference type="ARBA" id="ARBA00023136"/>
    </source>
</evidence>
<keyword evidence="5" id="KW-0029">Amino-acid transport</keyword>
<dbReference type="CDD" id="cd06582">
    <property type="entry name" value="TM_PBP1_LivH_like"/>
    <property type="match status" value="1"/>
</dbReference>
<dbReference type="PANTHER" id="PTHR11795:SF450">
    <property type="entry name" value="ABC TRANSPORTER PERMEASE PROTEIN"/>
    <property type="match status" value="1"/>
</dbReference>
<keyword evidence="4 9" id="KW-0812">Transmembrane</keyword>
<evidence type="ECO:0000256" key="3">
    <source>
        <dbReference type="ARBA" id="ARBA00022475"/>
    </source>
</evidence>
<feature type="transmembrane region" description="Helical" evidence="9">
    <location>
        <begin position="108"/>
        <end position="131"/>
    </location>
</feature>
<evidence type="ECO:0000256" key="6">
    <source>
        <dbReference type="ARBA" id="ARBA00022989"/>
    </source>
</evidence>
<dbReference type="Pfam" id="PF02653">
    <property type="entry name" value="BPD_transp_2"/>
    <property type="match status" value="1"/>
</dbReference>
<keyword evidence="6 9" id="KW-1133">Transmembrane helix</keyword>
<dbReference type="Proteomes" id="UP001295463">
    <property type="component" value="Chromosome"/>
</dbReference>
<proteinExistence type="inferred from homology"/>
<feature type="transmembrane region" description="Helical" evidence="9">
    <location>
        <begin position="205"/>
        <end position="225"/>
    </location>
</feature>
<dbReference type="EMBL" id="OW150024">
    <property type="protein sequence ID" value="CAH2031632.1"/>
    <property type="molecule type" value="Genomic_DNA"/>
</dbReference>
<evidence type="ECO:0000313" key="11">
    <source>
        <dbReference type="Proteomes" id="UP001295463"/>
    </source>
</evidence>
<evidence type="ECO:0000256" key="4">
    <source>
        <dbReference type="ARBA" id="ARBA00022692"/>
    </source>
</evidence>
<gene>
    <name evidence="10" type="ORF">GEAMG1_1800</name>
</gene>
<protein>
    <submittedName>
        <fullName evidence="10">Amino acid/amide ABC transporter membrane protein 1, HAAT family</fullName>
    </submittedName>
</protein>
<evidence type="ECO:0000256" key="1">
    <source>
        <dbReference type="ARBA" id="ARBA00004651"/>
    </source>
</evidence>
<feature type="transmembrane region" description="Helical" evidence="9">
    <location>
        <begin position="66"/>
        <end position="96"/>
    </location>
</feature>
<evidence type="ECO:0000256" key="8">
    <source>
        <dbReference type="ARBA" id="ARBA00037998"/>
    </source>
</evidence>
<keyword evidence="7 9" id="KW-0472">Membrane</keyword>
<accession>A0ABM9D8T0</accession>
<keyword evidence="3" id="KW-1003">Cell membrane</keyword>
<keyword evidence="2" id="KW-0813">Transport</keyword>
<feature type="transmembrane region" description="Helical" evidence="9">
    <location>
        <begin position="279"/>
        <end position="298"/>
    </location>
</feature>
<evidence type="ECO:0000256" key="9">
    <source>
        <dbReference type="SAM" id="Phobius"/>
    </source>
</evidence>
<feature type="transmembrane region" description="Helical" evidence="9">
    <location>
        <begin position="21"/>
        <end position="46"/>
    </location>
</feature>
<dbReference type="PANTHER" id="PTHR11795">
    <property type="entry name" value="BRANCHED-CHAIN AMINO ACID TRANSPORT SYSTEM PERMEASE PROTEIN LIVH"/>
    <property type="match status" value="1"/>
</dbReference>